<organism evidence="1 2">
    <name type="scientific">Fredinandcohnia salidurans</name>
    <dbReference type="NCBI Taxonomy" id="2595041"/>
    <lineage>
        <taxon>Bacteria</taxon>
        <taxon>Bacillati</taxon>
        <taxon>Bacillota</taxon>
        <taxon>Bacilli</taxon>
        <taxon>Bacillales</taxon>
        <taxon>Bacillaceae</taxon>
        <taxon>Fredinandcohnia</taxon>
    </lineage>
</organism>
<dbReference type="Proteomes" id="UP001597227">
    <property type="component" value="Unassembled WGS sequence"/>
</dbReference>
<sequence>MNNDEIKTMNDKLNKLAMGIALHLEILQGQIGERMDQIDQNYNEKLLQINRLLERKVL</sequence>
<protein>
    <submittedName>
        <fullName evidence="1">Uncharacterized protein</fullName>
    </submittedName>
</protein>
<gene>
    <name evidence="1" type="ORF">ACFSFW_16560</name>
</gene>
<evidence type="ECO:0000313" key="2">
    <source>
        <dbReference type="Proteomes" id="UP001597227"/>
    </source>
</evidence>
<accession>A0ABW4MRT2</accession>
<keyword evidence="2" id="KW-1185">Reference proteome</keyword>
<evidence type="ECO:0000313" key="1">
    <source>
        <dbReference type="EMBL" id="MFD1780278.1"/>
    </source>
</evidence>
<dbReference type="RefSeq" id="WP_388039913.1">
    <property type="nucleotide sequence ID" value="NZ_JBHUEK010000025.1"/>
</dbReference>
<dbReference type="EMBL" id="JBHUEK010000025">
    <property type="protein sequence ID" value="MFD1780278.1"/>
    <property type="molecule type" value="Genomic_DNA"/>
</dbReference>
<name>A0ABW4MRT2_9BACI</name>
<proteinExistence type="predicted"/>
<reference evidence="2" key="1">
    <citation type="journal article" date="2019" name="Int. J. Syst. Evol. Microbiol.">
        <title>The Global Catalogue of Microorganisms (GCM) 10K type strain sequencing project: providing services to taxonomists for standard genome sequencing and annotation.</title>
        <authorList>
            <consortium name="The Broad Institute Genomics Platform"/>
            <consortium name="The Broad Institute Genome Sequencing Center for Infectious Disease"/>
            <person name="Wu L."/>
            <person name="Ma J."/>
        </authorList>
    </citation>
    <scope>NUCLEOTIDE SEQUENCE [LARGE SCALE GENOMIC DNA]</scope>
    <source>
        <strain evidence="2">CCUG 15531</strain>
    </source>
</reference>
<comment type="caution">
    <text evidence="1">The sequence shown here is derived from an EMBL/GenBank/DDBJ whole genome shotgun (WGS) entry which is preliminary data.</text>
</comment>